<evidence type="ECO:0000256" key="7">
    <source>
        <dbReference type="RuleBase" id="RU004057"/>
    </source>
</evidence>
<dbReference type="Pfam" id="PF20560">
    <property type="entry name" value="MotA_N"/>
    <property type="match status" value="1"/>
</dbReference>
<dbReference type="PANTHER" id="PTHR30433">
    <property type="entry name" value="CHEMOTAXIS PROTEIN MOTA"/>
    <property type="match status" value="1"/>
</dbReference>
<feature type="domain" description="MotA/TolQ/ExbB proton channel" evidence="9">
    <location>
        <begin position="103"/>
        <end position="220"/>
    </location>
</feature>
<feature type="domain" description="Motility protein A N-terminal" evidence="10">
    <location>
        <begin position="7"/>
        <end position="84"/>
    </location>
</feature>
<keyword evidence="11" id="KW-0969">Cilium</keyword>
<evidence type="ECO:0000256" key="1">
    <source>
        <dbReference type="ARBA" id="ARBA00004651"/>
    </source>
</evidence>
<reference evidence="11 12" key="1">
    <citation type="submission" date="2020-08" db="EMBL/GenBank/DDBJ databases">
        <title>A Genomic Blueprint of the Chicken Gut Microbiome.</title>
        <authorList>
            <person name="Gilroy R."/>
            <person name="Ravi A."/>
            <person name="Getino M."/>
            <person name="Pursley I."/>
            <person name="Horton D.L."/>
            <person name="Alikhan N.-F."/>
            <person name="Baker D."/>
            <person name="Gharbi K."/>
            <person name="Hall N."/>
            <person name="Watson M."/>
            <person name="Adriaenssens E.M."/>
            <person name="Foster-Nyarko E."/>
            <person name="Jarju S."/>
            <person name="Secka A."/>
            <person name="Antonio M."/>
            <person name="Oren A."/>
            <person name="Chaudhuri R."/>
            <person name="La Ragione R.M."/>
            <person name="Hildebrand F."/>
            <person name="Pallen M.J."/>
        </authorList>
    </citation>
    <scope>NUCLEOTIDE SEQUENCE [LARGE SCALE GENOMIC DNA]</scope>
    <source>
        <strain evidence="11 12">Sa3CUN1</strain>
    </source>
</reference>
<keyword evidence="12" id="KW-1185">Reference proteome</keyword>
<keyword evidence="7" id="KW-0813">Transport</keyword>
<keyword evidence="11" id="KW-0282">Flagellum</keyword>
<comment type="caution">
    <text evidence="11">The sequence shown here is derived from an EMBL/GenBank/DDBJ whole genome shotgun (WGS) entry which is preliminary data.</text>
</comment>
<evidence type="ECO:0000256" key="3">
    <source>
        <dbReference type="ARBA" id="ARBA00022692"/>
    </source>
</evidence>
<dbReference type="EMBL" id="JACSQZ010000056">
    <property type="protein sequence ID" value="MBD7916038.1"/>
    <property type="molecule type" value="Genomic_DNA"/>
</dbReference>
<dbReference type="InterPro" id="IPR046786">
    <property type="entry name" value="MotA_N"/>
</dbReference>
<sequence>MDIIIIVSLIFSFLCIILGFTLEGGAIGALLQSTAAIIVIGGTIGAVGVSTQGKVLKRFPKIFLVAFKKRENNIIDSIIFFKNMAIKTRKDGLLSMESDLNDTKIDHFIRKGLQMIVDGFSPEIIKSSLETKLEQISERHHQGISIFEAAGGYGPTMGIIGTVMGLVQVLGSLDDPDELGPKIAVAFIATLYGIGTANLIWLPIANKLKALNDEEIIEKEMYIEALLLIQEGASPNSIVSKLEGYLTESEVEKLNIGGEV</sequence>
<evidence type="ECO:0000256" key="2">
    <source>
        <dbReference type="ARBA" id="ARBA00022475"/>
    </source>
</evidence>
<keyword evidence="4" id="KW-0283">Flagellar rotation</keyword>
<feature type="transmembrane region" description="Helical" evidence="8">
    <location>
        <begin position="29"/>
        <end position="49"/>
    </location>
</feature>
<evidence type="ECO:0000256" key="4">
    <source>
        <dbReference type="ARBA" id="ARBA00022779"/>
    </source>
</evidence>
<dbReference type="RefSeq" id="WP_191750788.1">
    <property type="nucleotide sequence ID" value="NZ_JACSQZ010000056.1"/>
</dbReference>
<dbReference type="PANTHER" id="PTHR30433:SF3">
    <property type="entry name" value="MOTILITY PROTEIN A"/>
    <property type="match status" value="1"/>
</dbReference>
<keyword evidence="11" id="KW-0966">Cell projection</keyword>
<protein>
    <submittedName>
        <fullName evidence="11">Flagellar motor protein</fullName>
    </submittedName>
</protein>
<dbReference type="Pfam" id="PF01618">
    <property type="entry name" value="MotA_ExbB"/>
    <property type="match status" value="1"/>
</dbReference>
<keyword evidence="2" id="KW-1003">Cell membrane</keyword>
<feature type="transmembrane region" description="Helical" evidence="8">
    <location>
        <begin position="149"/>
        <end position="171"/>
    </location>
</feature>
<evidence type="ECO:0000259" key="9">
    <source>
        <dbReference type="Pfam" id="PF01618"/>
    </source>
</evidence>
<comment type="similarity">
    <text evidence="7">Belongs to the exbB/tolQ family.</text>
</comment>
<organism evidence="11 12">
    <name type="scientific">Clostridium gallinarum</name>
    <dbReference type="NCBI Taxonomy" id="2762246"/>
    <lineage>
        <taxon>Bacteria</taxon>
        <taxon>Bacillati</taxon>
        <taxon>Bacillota</taxon>
        <taxon>Clostridia</taxon>
        <taxon>Eubacteriales</taxon>
        <taxon>Clostridiaceae</taxon>
        <taxon>Clostridium</taxon>
    </lineage>
</organism>
<keyword evidence="7" id="KW-0653">Protein transport</keyword>
<keyword evidence="6 8" id="KW-0472">Membrane</keyword>
<dbReference type="InterPro" id="IPR047055">
    <property type="entry name" value="MotA-like"/>
</dbReference>
<accession>A0ABR8Q6I1</accession>
<evidence type="ECO:0000259" key="10">
    <source>
        <dbReference type="Pfam" id="PF20560"/>
    </source>
</evidence>
<evidence type="ECO:0000256" key="5">
    <source>
        <dbReference type="ARBA" id="ARBA00022989"/>
    </source>
</evidence>
<dbReference type="NCBIfam" id="NF006583">
    <property type="entry name" value="PRK09109.1"/>
    <property type="match status" value="1"/>
</dbReference>
<dbReference type="Proteomes" id="UP000640335">
    <property type="component" value="Unassembled WGS sequence"/>
</dbReference>
<dbReference type="InterPro" id="IPR002898">
    <property type="entry name" value="MotA_ExbB_proton_chnl"/>
</dbReference>
<evidence type="ECO:0000313" key="11">
    <source>
        <dbReference type="EMBL" id="MBD7916038.1"/>
    </source>
</evidence>
<keyword evidence="3 8" id="KW-0812">Transmembrane</keyword>
<name>A0ABR8Q6I1_9CLOT</name>
<proteinExistence type="inferred from homology"/>
<evidence type="ECO:0000313" key="12">
    <source>
        <dbReference type="Proteomes" id="UP000640335"/>
    </source>
</evidence>
<comment type="subcellular location">
    <subcellularLocation>
        <location evidence="1">Cell membrane</location>
        <topology evidence="1">Multi-pass membrane protein</topology>
    </subcellularLocation>
    <subcellularLocation>
        <location evidence="7">Membrane</location>
        <topology evidence="7">Multi-pass membrane protein</topology>
    </subcellularLocation>
</comment>
<evidence type="ECO:0000256" key="6">
    <source>
        <dbReference type="ARBA" id="ARBA00023136"/>
    </source>
</evidence>
<feature type="transmembrane region" description="Helical" evidence="8">
    <location>
        <begin position="183"/>
        <end position="202"/>
    </location>
</feature>
<gene>
    <name evidence="11" type="ORF">H9660_12865</name>
</gene>
<keyword evidence="5 8" id="KW-1133">Transmembrane helix</keyword>
<evidence type="ECO:0000256" key="8">
    <source>
        <dbReference type="SAM" id="Phobius"/>
    </source>
</evidence>